<reference evidence="1" key="1">
    <citation type="submission" date="2023-03" db="EMBL/GenBank/DDBJ databases">
        <title>Massive genome expansion in bonnet fungi (Mycena s.s.) driven by repeated elements and novel gene families across ecological guilds.</title>
        <authorList>
            <consortium name="Lawrence Berkeley National Laboratory"/>
            <person name="Harder C.B."/>
            <person name="Miyauchi S."/>
            <person name="Viragh M."/>
            <person name="Kuo A."/>
            <person name="Thoen E."/>
            <person name="Andreopoulos B."/>
            <person name="Lu D."/>
            <person name="Skrede I."/>
            <person name="Drula E."/>
            <person name="Henrissat B."/>
            <person name="Morin E."/>
            <person name="Kohler A."/>
            <person name="Barry K."/>
            <person name="LaButti K."/>
            <person name="Morin E."/>
            <person name="Salamov A."/>
            <person name="Lipzen A."/>
            <person name="Mereny Z."/>
            <person name="Hegedus B."/>
            <person name="Baldrian P."/>
            <person name="Stursova M."/>
            <person name="Weitz H."/>
            <person name="Taylor A."/>
            <person name="Grigoriev I.V."/>
            <person name="Nagy L.G."/>
            <person name="Martin F."/>
            <person name="Kauserud H."/>
        </authorList>
    </citation>
    <scope>NUCLEOTIDE SEQUENCE</scope>
    <source>
        <strain evidence="1">CBHHK182m</strain>
    </source>
</reference>
<gene>
    <name evidence="1" type="ORF">B0H16DRAFT_1507694</name>
</gene>
<name>A0AAD7K046_9AGAR</name>
<organism evidence="1 2">
    <name type="scientific">Mycena metata</name>
    <dbReference type="NCBI Taxonomy" id="1033252"/>
    <lineage>
        <taxon>Eukaryota</taxon>
        <taxon>Fungi</taxon>
        <taxon>Dikarya</taxon>
        <taxon>Basidiomycota</taxon>
        <taxon>Agaricomycotina</taxon>
        <taxon>Agaricomycetes</taxon>
        <taxon>Agaricomycetidae</taxon>
        <taxon>Agaricales</taxon>
        <taxon>Marasmiineae</taxon>
        <taxon>Mycenaceae</taxon>
        <taxon>Mycena</taxon>
    </lineage>
</organism>
<comment type="caution">
    <text evidence="1">The sequence shown here is derived from an EMBL/GenBank/DDBJ whole genome shotgun (WGS) entry which is preliminary data.</text>
</comment>
<dbReference type="EMBL" id="JARKIB010000010">
    <property type="protein sequence ID" value="KAJ7775519.1"/>
    <property type="molecule type" value="Genomic_DNA"/>
</dbReference>
<evidence type="ECO:0000313" key="2">
    <source>
        <dbReference type="Proteomes" id="UP001215598"/>
    </source>
</evidence>
<protein>
    <submittedName>
        <fullName evidence="1">Uncharacterized protein</fullName>
    </submittedName>
</protein>
<dbReference type="Proteomes" id="UP001215598">
    <property type="component" value="Unassembled WGS sequence"/>
</dbReference>
<proteinExistence type="predicted"/>
<accession>A0AAD7K046</accession>
<dbReference type="AlphaFoldDB" id="A0AAD7K046"/>
<evidence type="ECO:0000313" key="1">
    <source>
        <dbReference type="EMBL" id="KAJ7775519.1"/>
    </source>
</evidence>
<sequence>MAVPQELVGEVSDRDTLKACALAASCFLQGSQRILFRTLRIVIAEGRPRIAESPHLFGYTKDVTLTVSPRATAEDIEHLRQALFHLSNVRRCRLCRDQRHKGPTWTDLVTPVVFDFITATELDYLAIDTFTQVPHSTLAGLFSCTKTLCLDGMSMSTDNQDAVPPTVSRTQNLLLFPESRQIGKMLLLPQFRFAFAQLRIIWTPGVHGDHVIELLSLSAPHLQEILPPLDYLEGLDFPPLPALRIIDLRGRRFDPRAQRILTQLLVSSGPYVEEIRFAFQISSADHSRSPMEPATMAALVATLATYPSVRLSWSVSFGARIPQNERDECLARFTDFIQRSIPRCDIVVGVNLRTSRAELFSAWSIY</sequence>
<keyword evidence="2" id="KW-1185">Reference proteome</keyword>